<organism evidence="1 2">
    <name type="scientific">Vermiconidia calcicola</name>
    <dbReference type="NCBI Taxonomy" id="1690605"/>
    <lineage>
        <taxon>Eukaryota</taxon>
        <taxon>Fungi</taxon>
        <taxon>Dikarya</taxon>
        <taxon>Ascomycota</taxon>
        <taxon>Pezizomycotina</taxon>
        <taxon>Dothideomycetes</taxon>
        <taxon>Dothideomycetidae</taxon>
        <taxon>Mycosphaerellales</taxon>
        <taxon>Extremaceae</taxon>
        <taxon>Vermiconidia</taxon>
    </lineage>
</organism>
<dbReference type="EMBL" id="JAUTXU010000050">
    <property type="protein sequence ID" value="KAK3715245.1"/>
    <property type="molecule type" value="Genomic_DNA"/>
</dbReference>
<protein>
    <submittedName>
        <fullName evidence="1">Uncharacterized protein</fullName>
    </submittedName>
</protein>
<accession>A0ACC3NDX3</accession>
<comment type="caution">
    <text evidence="1">The sequence shown here is derived from an EMBL/GenBank/DDBJ whole genome shotgun (WGS) entry which is preliminary data.</text>
</comment>
<evidence type="ECO:0000313" key="1">
    <source>
        <dbReference type="EMBL" id="KAK3715245.1"/>
    </source>
</evidence>
<reference evidence="1" key="1">
    <citation type="submission" date="2023-07" db="EMBL/GenBank/DDBJ databases">
        <title>Black Yeasts Isolated from many extreme environments.</title>
        <authorList>
            <person name="Coleine C."/>
            <person name="Stajich J.E."/>
            <person name="Selbmann L."/>
        </authorList>
    </citation>
    <scope>NUCLEOTIDE SEQUENCE</scope>
    <source>
        <strain evidence="1">CCFEE 5714</strain>
    </source>
</reference>
<name>A0ACC3NDX3_9PEZI</name>
<sequence length="380" mass="42046">MTGATAQSKAASSIDTSMESRFAYVFCATDNRYACSVLVNIHRLRTLNSSVVIHVLVSTDITDPFIGAMEGLSANVHVLDPPAYAEGEGGYHRGCLLKLLAFKLHMLVPGLRRILVLDSDQLILRNMDKLFEGLPDVDLAAPRAYRLSKDFLATTFMMINLSDRLWETIRAAFEALEYNKFDMDLVNDVLGDTVMMLSGEYVTLNSHWENWDLPRWFHPTGKLEATVVKRMNGLLKPPRESGESGRQVEQEDADVQDWIATGQQVSLSGSAIGVLAHAPTPAAALSASLLPPVLDEEDEKPKPVPPSPSPRFPDSHSISKQLYQLQESAPIIHFSALGKPWMLPRMAVTVARPDAHPLLAQQFEMWRETAAMVCPDGILQ</sequence>
<evidence type="ECO:0000313" key="2">
    <source>
        <dbReference type="Proteomes" id="UP001281147"/>
    </source>
</evidence>
<dbReference type="Proteomes" id="UP001281147">
    <property type="component" value="Unassembled WGS sequence"/>
</dbReference>
<keyword evidence="2" id="KW-1185">Reference proteome</keyword>
<gene>
    <name evidence="1" type="ORF">LTR37_007212</name>
</gene>
<proteinExistence type="predicted"/>